<evidence type="ECO:0000313" key="11">
    <source>
        <dbReference type="Proteomes" id="UP000637643"/>
    </source>
</evidence>
<keyword evidence="3 8" id="KW-0813">Transport</keyword>
<feature type="transmembrane region" description="Helical" evidence="8">
    <location>
        <begin position="31"/>
        <end position="53"/>
    </location>
</feature>
<evidence type="ECO:0000313" key="10">
    <source>
        <dbReference type="EMBL" id="GGF72474.1"/>
    </source>
</evidence>
<evidence type="ECO:0000259" key="9">
    <source>
        <dbReference type="PROSITE" id="PS50928"/>
    </source>
</evidence>
<evidence type="ECO:0000256" key="6">
    <source>
        <dbReference type="ARBA" id="ARBA00022989"/>
    </source>
</evidence>
<dbReference type="InterPro" id="IPR035906">
    <property type="entry name" value="MetI-like_sf"/>
</dbReference>
<evidence type="ECO:0000256" key="1">
    <source>
        <dbReference type="ARBA" id="ARBA00004651"/>
    </source>
</evidence>
<evidence type="ECO:0000256" key="7">
    <source>
        <dbReference type="ARBA" id="ARBA00023136"/>
    </source>
</evidence>
<dbReference type="PROSITE" id="PS50928">
    <property type="entry name" value="ABC_TM1"/>
    <property type="match status" value="1"/>
</dbReference>
<dbReference type="PANTHER" id="PTHR42929:SF1">
    <property type="entry name" value="INNER MEMBRANE ABC TRANSPORTER PERMEASE PROTEIN YDCU-RELATED"/>
    <property type="match status" value="1"/>
</dbReference>
<proteinExistence type="inferred from homology"/>
<dbReference type="CDD" id="cd06261">
    <property type="entry name" value="TM_PBP2"/>
    <property type="match status" value="1"/>
</dbReference>
<comment type="caution">
    <text evidence="10">The sequence shown here is derived from an EMBL/GenBank/DDBJ whole genome shotgun (WGS) entry which is preliminary data.</text>
</comment>
<reference evidence="10" key="2">
    <citation type="submission" date="2020-09" db="EMBL/GenBank/DDBJ databases">
        <authorList>
            <person name="Sun Q."/>
            <person name="Zhou Y."/>
        </authorList>
    </citation>
    <scope>NUCLEOTIDE SEQUENCE</scope>
    <source>
        <strain evidence="10">CGMCC 1.16134</strain>
    </source>
</reference>
<dbReference type="GO" id="GO:0055085">
    <property type="term" value="P:transmembrane transport"/>
    <property type="evidence" value="ECO:0007669"/>
    <property type="project" value="InterPro"/>
</dbReference>
<evidence type="ECO:0000256" key="2">
    <source>
        <dbReference type="ARBA" id="ARBA00007069"/>
    </source>
</evidence>
<dbReference type="GO" id="GO:0005886">
    <property type="term" value="C:plasma membrane"/>
    <property type="evidence" value="ECO:0007669"/>
    <property type="project" value="UniProtKB-SubCell"/>
</dbReference>
<keyword evidence="7 8" id="KW-0472">Membrane</keyword>
<comment type="subcellular location">
    <subcellularLocation>
        <location evidence="1 8">Cell membrane</location>
        <topology evidence="1 8">Multi-pass membrane protein</topology>
    </subcellularLocation>
</comment>
<accession>A0A917C5Z4</accession>
<feature type="transmembrane region" description="Helical" evidence="8">
    <location>
        <begin position="223"/>
        <end position="246"/>
    </location>
</feature>
<comment type="similarity">
    <text evidence="2">Belongs to the binding-protein-dependent transport system permease family. CysTW subfamily.</text>
</comment>
<keyword evidence="4" id="KW-1003">Cell membrane</keyword>
<dbReference type="AlphaFoldDB" id="A0A917C5Z4"/>
<reference evidence="10" key="1">
    <citation type="journal article" date="2014" name="Int. J. Syst. Evol. Microbiol.">
        <title>Complete genome sequence of Corynebacterium casei LMG S-19264T (=DSM 44701T), isolated from a smear-ripened cheese.</title>
        <authorList>
            <consortium name="US DOE Joint Genome Institute (JGI-PGF)"/>
            <person name="Walter F."/>
            <person name="Albersmeier A."/>
            <person name="Kalinowski J."/>
            <person name="Ruckert C."/>
        </authorList>
    </citation>
    <scope>NUCLEOTIDE SEQUENCE</scope>
    <source>
        <strain evidence="10">CGMCC 1.16134</strain>
    </source>
</reference>
<feature type="transmembrane region" description="Helical" evidence="8">
    <location>
        <begin position="174"/>
        <end position="192"/>
    </location>
</feature>
<name>A0A917C5Z4_9BACL</name>
<evidence type="ECO:0000256" key="4">
    <source>
        <dbReference type="ARBA" id="ARBA00022475"/>
    </source>
</evidence>
<sequence>MNVDKAGLIKMKGKTERTGISSQTKASITGLLMVIPSFALLVFTVIIPISLAVKESFLDTDRAFSLKNYTYLFTDKAMQSNLMFTLNLTLISTALTLLIGYLLAIYLRFNEGRITDWIRKLYYIPMFVPGVIATYGIINMYGNHGWLMRIGNALGFESFPRFIYDYNGLLLANLWFNIPFTTMLLSSALAGIPNSVIESARDVGAGKISIFAKFIVPMTYKTLLVAATFSFMGMIGAFTAPFLIGPNAPQVLGVAMQQSFSIYHEVGIASAMAVFMFLLCSGMGYFYIRSMIKEEPAAR</sequence>
<dbReference type="Gene3D" id="1.10.3720.10">
    <property type="entry name" value="MetI-like"/>
    <property type="match status" value="1"/>
</dbReference>
<evidence type="ECO:0000256" key="3">
    <source>
        <dbReference type="ARBA" id="ARBA00022448"/>
    </source>
</evidence>
<dbReference type="Proteomes" id="UP000637643">
    <property type="component" value="Unassembled WGS sequence"/>
</dbReference>
<dbReference type="RefSeq" id="WP_229696047.1">
    <property type="nucleotide sequence ID" value="NZ_BMKR01000006.1"/>
</dbReference>
<evidence type="ECO:0000256" key="5">
    <source>
        <dbReference type="ARBA" id="ARBA00022692"/>
    </source>
</evidence>
<dbReference type="Pfam" id="PF00528">
    <property type="entry name" value="BPD_transp_1"/>
    <property type="match status" value="1"/>
</dbReference>
<feature type="domain" description="ABC transmembrane type-1" evidence="9">
    <location>
        <begin position="82"/>
        <end position="287"/>
    </location>
</feature>
<keyword evidence="11" id="KW-1185">Reference proteome</keyword>
<dbReference type="EMBL" id="BMKR01000006">
    <property type="protein sequence ID" value="GGF72474.1"/>
    <property type="molecule type" value="Genomic_DNA"/>
</dbReference>
<protein>
    <recommendedName>
        <fullName evidence="9">ABC transmembrane type-1 domain-containing protein</fullName>
    </recommendedName>
</protein>
<dbReference type="InterPro" id="IPR000515">
    <property type="entry name" value="MetI-like"/>
</dbReference>
<dbReference type="PANTHER" id="PTHR42929">
    <property type="entry name" value="INNER MEMBRANE ABC TRANSPORTER PERMEASE PROTEIN YDCU-RELATED-RELATED"/>
    <property type="match status" value="1"/>
</dbReference>
<evidence type="ECO:0000256" key="8">
    <source>
        <dbReference type="RuleBase" id="RU363032"/>
    </source>
</evidence>
<keyword evidence="5 8" id="KW-0812">Transmembrane</keyword>
<dbReference type="SUPFAM" id="SSF161098">
    <property type="entry name" value="MetI-like"/>
    <property type="match status" value="1"/>
</dbReference>
<feature type="transmembrane region" description="Helical" evidence="8">
    <location>
        <begin position="266"/>
        <end position="288"/>
    </location>
</feature>
<feature type="transmembrane region" description="Helical" evidence="8">
    <location>
        <begin position="88"/>
        <end position="109"/>
    </location>
</feature>
<organism evidence="10 11">
    <name type="scientific">Paenibacillus albidus</name>
    <dbReference type="NCBI Taxonomy" id="2041023"/>
    <lineage>
        <taxon>Bacteria</taxon>
        <taxon>Bacillati</taxon>
        <taxon>Bacillota</taxon>
        <taxon>Bacilli</taxon>
        <taxon>Bacillales</taxon>
        <taxon>Paenibacillaceae</taxon>
        <taxon>Paenibacillus</taxon>
    </lineage>
</organism>
<keyword evidence="6 8" id="KW-1133">Transmembrane helix</keyword>
<gene>
    <name evidence="10" type="ORF">GCM10010912_17010</name>
</gene>
<feature type="transmembrane region" description="Helical" evidence="8">
    <location>
        <begin position="121"/>
        <end position="138"/>
    </location>
</feature>